<dbReference type="GO" id="GO:0006952">
    <property type="term" value="P:defense response"/>
    <property type="evidence" value="ECO:0007669"/>
    <property type="project" value="InterPro"/>
</dbReference>
<dbReference type="GO" id="GO:0008009">
    <property type="term" value="F:chemokine activity"/>
    <property type="evidence" value="ECO:0007669"/>
    <property type="project" value="InterPro"/>
</dbReference>
<keyword evidence="4" id="KW-0472">Membrane</keyword>
<organism evidence="6 7">
    <name type="scientific">Ameiurus melas</name>
    <name type="common">Black bullhead</name>
    <name type="synonym">Silurus melas</name>
    <dbReference type="NCBI Taxonomy" id="219545"/>
    <lineage>
        <taxon>Eukaryota</taxon>
        <taxon>Metazoa</taxon>
        <taxon>Chordata</taxon>
        <taxon>Craniata</taxon>
        <taxon>Vertebrata</taxon>
        <taxon>Euteleostomi</taxon>
        <taxon>Actinopterygii</taxon>
        <taxon>Neopterygii</taxon>
        <taxon>Teleostei</taxon>
        <taxon>Ostariophysi</taxon>
        <taxon>Siluriformes</taxon>
        <taxon>Ictaluridae</taxon>
        <taxon>Ameiurus</taxon>
    </lineage>
</organism>
<proteinExistence type="inferred from homology"/>
<dbReference type="SMART" id="SM00199">
    <property type="entry name" value="SCY"/>
    <property type="match status" value="1"/>
</dbReference>
<keyword evidence="4" id="KW-1133">Transmembrane helix</keyword>
<dbReference type="Pfam" id="PF00048">
    <property type="entry name" value="IL8"/>
    <property type="match status" value="1"/>
</dbReference>
<name>A0A7J5ZUP2_AMEME</name>
<evidence type="ECO:0000256" key="3">
    <source>
        <dbReference type="SAM" id="MobiDB-lite"/>
    </source>
</evidence>
<keyword evidence="4" id="KW-0812">Transmembrane</keyword>
<feature type="transmembrane region" description="Helical" evidence="4">
    <location>
        <begin position="37"/>
        <end position="55"/>
    </location>
</feature>
<reference evidence="6 7" key="1">
    <citation type="submission" date="2020-02" db="EMBL/GenBank/DDBJ databases">
        <title>A chromosome-scale genome assembly of the black bullhead catfish (Ameiurus melas).</title>
        <authorList>
            <person name="Wen M."/>
            <person name="Zham M."/>
            <person name="Cabau C."/>
            <person name="Klopp C."/>
            <person name="Donnadieu C."/>
            <person name="Roques C."/>
            <person name="Bouchez O."/>
            <person name="Lampietro C."/>
            <person name="Jouanno E."/>
            <person name="Herpin A."/>
            <person name="Louis A."/>
            <person name="Berthelot C."/>
            <person name="Parey E."/>
            <person name="Roest-Crollius H."/>
            <person name="Braasch I."/>
            <person name="Postlethwait J."/>
            <person name="Robinson-Rechavi M."/>
            <person name="Echchiki A."/>
            <person name="Begum T."/>
            <person name="Montfort J."/>
            <person name="Schartl M."/>
            <person name="Bobe J."/>
            <person name="Guiguen Y."/>
        </authorList>
    </citation>
    <scope>NUCLEOTIDE SEQUENCE [LARGE SCALE GENOMIC DNA]</scope>
    <source>
        <strain evidence="6">M_S1</strain>
        <tissue evidence="6">Blood</tissue>
    </source>
</reference>
<dbReference type="GO" id="GO:0005615">
    <property type="term" value="C:extracellular space"/>
    <property type="evidence" value="ECO:0007669"/>
    <property type="project" value="UniProtKB-KW"/>
</dbReference>
<dbReference type="Gene3D" id="2.40.50.40">
    <property type="match status" value="1"/>
</dbReference>
<dbReference type="InterPro" id="IPR001811">
    <property type="entry name" value="Chemokine_IL8-like_dom"/>
</dbReference>
<dbReference type="InterPro" id="IPR033899">
    <property type="entry name" value="CXC_Chemokine_domain"/>
</dbReference>
<evidence type="ECO:0000256" key="1">
    <source>
        <dbReference type="ARBA" id="ARBA00010665"/>
    </source>
</evidence>
<dbReference type="GO" id="GO:0006955">
    <property type="term" value="P:immune response"/>
    <property type="evidence" value="ECO:0007669"/>
    <property type="project" value="InterPro"/>
</dbReference>
<evidence type="ECO:0000256" key="4">
    <source>
        <dbReference type="SAM" id="Phobius"/>
    </source>
</evidence>
<comment type="similarity">
    <text evidence="1">Belongs to the intercrine alpha (chemokine CxC) family.</text>
</comment>
<sequence>MENLNSLKRHPPFHSSYLALNPSLCVSLYQPSFTMNAASLSLVFLIIFGMTVIFCEGRIGGATERCSCQKTNLQKSVKPALVDRIEVFHPSASCSYTDIIITSKRGSKFCLDPNGKQGRVILRQKTQSGKKKKKKKKNNNKPN</sequence>
<feature type="compositionally biased region" description="Basic residues" evidence="3">
    <location>
        <begin position="128"/>
        <end position="143"/>
    </location>
</feature>
<evidence type="ECO:0000313" key="7">
    <source>
        <dbReference type="Proteomes" id="UP000593565"/>
    </source>
</evidence>
<evidence type="ECO:0000313" key="6">
    <source>
        <dbReference type="EMBL" id="KAF4074362.1"/>
    </source>
</evidence>
<dbReference type="SUPFAM" id="SSF54117">
    <property type="entry name" value="Interleukin 8-like chemokines"/>
    <property type="match status" value="1"/>
</dbReference>
<dbReference type="EMBL" id="JAAGNN010000022">
    <property type="protein sequence ID" value="KAF4074362.1"/>
    <property type="molecule type" value="Genomic_DNA"/>
</dbReference>
<dbReference type="CDD" id="cd00273">
    <property type="entry name" value="Chemokine_CXC"/>
    <property type="match status" value="1"/>
</dbReference>
<dbReference type="OrthoDB" id="9948647at2759"/>
<accession>A0A7J5ZUP2</accession>
<evidence type="ECO:0000256" key="2">
    <source>
        <dbReference type="ARBA" id="ARBA00022514"/>
    </source>
</evidence>
<feature type="domain" description="Chemokine interleukin-8-like" evidence="5">
    <location>
        <begin position="63"/>
        <end position="125"/>
    </location>
</feature>
<keyword evidence="2" id="KW-0202">Cytokine</keyword>
<dbReference type="AlphaFoldDB" id="A0A7J5ZUP2"/>
<gene>
    <name evidence="6" type="ORF">AMELA_G00238550</name>
</gene>
<keyword evidence="7" id="KW-1185">Reference proteome</keyword>
<dbReference type="InterPro" id="IPR036048">
    <property type="entry name" value="Interleukin_8-like_sf"/>
</dbReference>
<evidence type="ECO:0000259" key="5">
    <source>
        <dbReference type="SMART" id="SM00199"/>
    </source>
</evidence>
<protein>
    <recommendedName>
        <fullName evidence="5">Chemokine interleukin-8-like domain-containing protein</fullName>
    </recommendedName>
</protein>
<dbReference type="Proteomes" id="UP000593565">
    <property type="component" value="Unassembled WGS sequence"/>
</dbReference>
<feature type="region of interest" description="Disordered" evidence="3">
    <location>
        <begin position="121"/>
        <end position="143"/>
    </location>
</feature>
<comment type="caution">
    <text evidence="6">The sequence shown here is derived from an EMBL/GenBank/DDBJ whole genome shotgun (WGS) entry which is preliminary data.</text>
</comment>